<sequence length="249" mass="26857">MSDLSVESWGAGDPVILVHGALATGAEEWQAQEPLAREGYQLLVPDRRGYGNSPEAKGEDFLRDADDIADLIGDGAHLVAHSYGGLGAMLAAARRPGSVRSLALLEPPAFTMITHPDAARLVERVRGIWDEDLSDREWLRRFFEAVGTDPASLPPEVLENLAPMVPIARRSRPAWTFETPINELAAARFPKLVVSGAHSPGFDAICDELAEQIHATRAEVAGAGHEIQFTGDPINHLLLDLWHGGAGAR</sequence>
<dbReference type="InterPro" id="IPR029058">
    <property type="entry name" value="AB_hydrolase_fold"/>
</dbReference>
<dbReference type="Gene3D" id="3.40.50.1820">
    <property type="entry name" value="alpha/beta hydrolase"/>
    <property type="match status" value="1"/>
</dbReference>
<evidence type="ECO:0000313" key="2">
    <source>
        <dbReference type="EMBL" id="MBD8506722.1"/>
    </source>
</evidence>
<reference evidence="2" key="1">
    <citation type="submission" date="2020-09" db="EMBL/GenBank/DDBJ databases">
        <title>Hoyosella lacisalsi sp. nov., a halotolerant actinobacterium isolated from soil of Lake Gudzhirganskoe.</title>
        <authorList>
            <person name="Yang Q."/>
            <person name="Guo P.Y."/>
            <person name="Liu S.W."/>
            <person name="Li F.N."/>
            <person name="Sun C.H."/>
        </authorList>
    </citation>
    <scope>NUCLEOTIDE SEQUENCE</scope>
    <source>
        <strain evidence="2">G463</strain>
    </source>
</reference>
<dbReference type="AlphaFoldDB" id="A0A927PML3"/>
<evidence type="ECO:0000259" key="1">
    <source>
        <dbReference type="Pfam" id="PF12697"/>
    </source>
</evidence>
<dbReference type="RefSeq" id="WP_192039193.1">
    <property type="nucleotide sequence ID" value="NZ_JACYWE010000005.1"/>
</dbReference>
<dbReference type="Proteomes" id="UP000642993">
    <property type="component" value="Unassembled WGS sequence"/>
</dbReference>
<proteinExistence type="predicted"/>
<organism evidence="2 3">
    <name type="scientific">Lolliginicoccus lacisalsi</name>
    <dbReference type="NCBI Taxonomy" id="2742202"/>
    <lineage>
        <taxon>Bacteria</taxon>
        <taxon>Bacillati</taxon>
        <taxon>Actinomycetota</taxon>
        <taxon>Actinomycetes</taxon>
        <taxon>Mycobacteriales</taxon>
        <taxon>Hoyosellaceae</taxon>
        <taxon>Lolliginicoccus</taxon>
    </lineage>
</organism>
<protein>
    <submittedName>
        <fullName evidence="2">Alpha/beta fold hydrolase</fullName>
    </submittedName>
</protein>
<dbReference type="EMBL" id="JACYWE010000005">
    <property type="protein sequence ID" value="MBD8506722.1"/>
    <property type="molecule type" value="Genomic_DNA"/>
</dbReference>
<dbReference type="GO" id="GO:0016787">
    <property type="term" value="F:hydrolase activity"/>
    <property type="evidence" value="ECO:0007669"/>
    <property type="project" value="UniProtKB-KW"/>
</dbReference>
<gene>
    <name evidence="2" type="ORF">HT102_09510</name>
</gene>
<feature type="domain" description="AB hydrolase-1" evidence="1">
    <location>
        <begin position="15"/>
        <end position="228"/>
    </location>
</feature>
<dbReference type="Pfam" id="PF12697">
    <property type="entry name" value="Abhydrolase_6"/>
    <property type="match status" value="1"/>
</dbReference>
<dbReference type="PANTHER" id="PTHR43194">
    <property type="entry name" value="HYDROLASE ALPHA/BETA FOLD FAMILY"/>
    <property type="match status" value="1"/>
</dbReference>
<keyword evidence="3" id="KW-1185">Reference proteome</keyword>
<name>A0A927PML3_9ACTN</name>
<comment type="caution">
    <text evidence="2">The sequence shown here is derived from an EMBL/GenBank/DDBJ whole genome shotgun (WGS) entry which is preliminary data.</text>
</comment>
<dbReference type="InterPro" id="IPR000073">
    <property type="entry name" value="AB_hydrolase_1"/>
</dbReference>
<accession>A0A927PML3</accession>
<dbReference type="InterPro" id="IPR050228">
    <property type="entry name" value="Carboxylesterase_BioH"/>
</dbReference>
<keyword evidence="2" id="KW-0378">Hydrolase</keyword>
<evidence type="ECO:0000313" key="3">
    <source>
        <dbReference type="Proteomes" id="UP000642993"/>
    </source>
</evidence>
<dbReference type="SUPFAM" id="SSF53474">
    <property type="entry name" value="alpha/beta-Hydrolases"/>
    <property type="match status" value="1"/>
</dbReference>
<dbReference type="PANTHER" id="PTHR43194:SF2">
    <property type="entry name" value="PEROXISOMAL MEMBRANE PROTEIN LPX1"/>
    <property type="match status" value="1"/>
</dbReference>